<sequence>MISTARRFDDTGLEVLSPVECLRLLRTVPFGRLVFTEGGLPAVRLVNFFVDGDTLVYSTASGEKLRAAQRGDVVAFEVDDVDLERHLGWTATAVGHLSVVPDDERPEVLRTIPLHSWAPHSDKYLIRLGLESLTGRRLVAWGQRHAQ</sequence>
<dbReference type="Gene3D" id="2.30.110.10">
    <property type="entry name" value="Electron Transport, Fmn-binding Protein, Chain A"/>
    <property type="match status" value="1"/>
</dbReference>
<protein>
    <submittedName>
        <fullName evidence="1">Pyridoxamine 5'-phosphate oxidase-like protein</fullName>
    </submittedName>
</protein>
<dbReference type="OrthoDB" id="5193072at2"/>
<dbReference type="SUPFAM" id="SSF50475">
    <property type="entry name" value="FMN-binding split barrel"/>
    <property type="match status" value="1"/>
</dbReference>
<evidence type="ECO:0000313" key="2">
    <source>
        <dbReference type="Proteomes" id="UP000294508"/>
    </source>
</evidence>
<dbReference type="InterPro" id="IPR024747">
    <property type="entry name" value="Pyridox_Oxase-rel"/>
</dbReference>
<dbReference type="EMBL" id="SLWN01000012">
    <property type="protein sequence ID" value="TCO20396.1"/>
    <property type="molecule type" value="Genomic_DNA"/>
</dbReference>
<gene>
    <name evidence="1" type="ORF">EV652_112142</name>
</gene>
<comment type="caution">
    <text evidence="1">The sequence shown here is derived from an EMBL/GenBank/DDBJ whole genome shotgun (WGS) entry which is preliminary data.</text>
</comment>
<evidence type="ECO:0000313" key="1">
    <source>
        <dbReference type="EMBL" id="TCO20396.1"/>
    </source>
</evidence>
<reference evidence="1 2" key="1">
    <citation type="journal article" date="2015" name="Stand. Genomic Sci.">
        <title>Genomic Encyclopedia of Bacterial and Archaeal Type Strains, Phase III: the genomes of soil and plant-associated and newly described type strains.</title>
        <authorList>
            <person name="Whitman W.B."/>
            <person name="Woyke T."/>
            <person name="Klenk H.P."/>
            <person name="Zhou Y."/>
            <person name="Lilburn T.G."/>
            <person name="Beck B.J."/>
            <person name="De Vos P."/>
            <person name="Vandamme P."/>
            <person name="Eisen J.A."/>
            <person name="Garrity G."/>
            <person name="Hugenholtz P."/>
            <person name="Kyrpides N.C."/>
        </authorList>
    </citation>
    <scope>NUCLEOTIDE SEQUENCE [LARGE SCALE GENOMIC DNA]</scope>
    <source>
        <strain evidence="1 2">VKM Ac-2572</strain>
    </source>
</reference>
<accession>A0A4R2H4K6</accession>
<dbReference type="AlphaFoldDB" id="A0A4R2H4K6"/>
<dbReference type="Pfam" id="PF12900">
    <property type="entry name" value="Pyridox_ox_2"/>
    <property type="match status" value="1"/>
</dbReference>
<dbReference type="RefSeq" id="WP_132212921.1">
    <property type="nucleotide sequence ID" value="NZ_SLWN01000012.1"/>
</dbReference>
<organism evidence="1 2">
    <name type="scientific">Kribbella steppae</name>
    <dbReference type="NCBI Taxonomy" id="2512223"/>
    <lineage>
        <taxon>Bacteria</taxon>
        <taxon>Bacillati</taxon>
        <taxon>Actinomycetota</taxon>
        <taxon>Actinomycetes</taxon>
        <taxon>Propionibacteriales</taxon>
        <taxon>Kribbellaceae</taxon>
        <taxon>Kribbella</taxon>
    </lineage>
</organism>
<dbReference type="Proteomes" id="UP000294508">
    <property type="component" value="Unassembled WGS sequence"/>
</dbReference>
<keyword evidence="2" id="KW-1185">Reference proteome</keyword>
<name>A0A4R2H4K6_9ACTN</name>
<proteinExistence type="predicted"/>
<dbReference type="InterPro" id="IPR012349">
    <property type="entry name" value="Split_barrel_FMN-bd"/>
</dbReference>